<sequence length="591" mass="67538">MSKTTVEAMQLLNEILENVVQWPSNRMIVKKAARVNQVEAWNSLTQQIATLTQKVEAFKVNTQSSSQHKNCDICGDEPISNPHVWTNKSALPSNTDKNPKEHLKSISLRLGKTLDDPYADRQGKPQEVEQVNEGRNKRDSELLKEQKDKGKKVQENELMSNPYSVPLPFPQKLKREKLDKQFSKFLENFKQLYINIPFTDALKQMPAYAKFLKEILSSKRKLEEVSVVKLTEKCSVILQNKLPQKLGDPGSFTIPCTLGGTHFEKALCDLGASINLMPFSIFRKLELGEMKETGTISDDDTTIREEAEMLEKGSENEKVSPKEIPIAPEDQDKTTFTCPQGTYAYRRMPFVLCNAPATFQQCMSAIFSDMNEKFLEIFIDDFTLFGKTFEDCLYHLTLELKRCEETNLVLNWVKCHFMVIEELVLGPKISTKGIEVDKTKINLIVGLPAPTIVKGIRCFLGHSQPFEILCDASDTAVGVILGQKRDQIFRPIYYASRTLNEAQNNYSTTEKELLAVVFAFDKFRSYLIGTKVTIYTDHAALKYLLEKKDARPRLLRWVLLLQDFDLKIIDRKGYENQVADHLSRLEILLLR</sequence>
<gene>
    <name evidence="2" type="primary">LOC142165531</name>
</gene>
<name>A0AC58S5B2_TOBAC</name>
<keyword evidence="1" id="KW-1185">Reference proteome</keyword>
<organism evidence="1 2">
    <name type="scientific">Nicotiana tabacum</name>
    <name type="common">Common tobacco</name>
    <dbReference type="NCBI Taxonomy" id="4097"/>
    <lineage>
        <taxon>Eukaryota</taxon>
        <taxon>Viridiplantae</taxon>
        <taxon>Streptophyta</taxon>
        <taxon>Embryophyta</taxon>
        <taxon>Tracheophyta</taxon>
        <taxon>Spermatophyta</taxon>
        <taxon>Magnoliopsida</taxon>
        <taxon>eudicotyledons</taxon>
        <taxon>Gunneridae</taxon>
        <taxon>Pentapetalae</taxon>
        <taxon>asterids</taxon>
        <taxon>lamiids</taxon>
        <taxon>Solanales</taxon>
        <taxon>Solanaceae</taxon>
        <taxon>Nicotianoideae</taxon>
        <taxon>Nicotianeae</taxon>
        <taxon>Nicotiana</taxon>
    </lineage>
</organism>
<proteinExistence type="predicted"/>
<dbReference type="Proteomes" id="UP000790787">
    <property type="component" value="Chromosome 10"/>
</dbReference>
<accession>A0AC58S5B2</accession>
<reference evidence="2" key="2">
    <citation type="submission" date="2025-08" db="UniProtKB">
        <authorList>
            <consortium name="RefSeq"/>
        </authorList>
    </citation>
    <scope>IDENTIFICATION</scope>
    <source>
        <tissue evidence="2">Leaf</tissue>
    </source>
</reference>
<evidence type="ECO:0000313" key="2">
    <source>
        <dbReference type="RefSeq" id="XP_075080168.1"/>
    </source>
</evidence>
<reference evidence="1" key="1">
    <citation type="journal article" date="2014" name="Nat. Commun.">
        <title>The tobacco genome sequence and its comparison with those of tomato and potato.</title>
        <authorList>
            <person name="Sierro N."/>
            <person name="Battey J.N."/>
            <person name="Ouadi S."/>
            <person name="Bakaher N."/>
            <person name="Bovet L."/>
            <person name="Willig A."/>
            <person name="Goepfert S."/>
            <person name="Peitsch M.C."/>
            <person name="Ivanov N.V."/>
        </authorList>
    </citation>
    <scope>NUCLEOTIDE SEQUENCE [LARGE SCALE GENOMIC DNA]</scope>
</reference>
<protein>
    <submittedName>
        <fullName evidence="2">Uncharacterized protein LOC142165531</fullName>
    </submittedName>
</protein>
<dbReference type="RefSeq" id="XP_075080168.1">
    <property type="nucleotide sequence ID" value="XM_075224067.1"/>
</dbReference>
<evidence type="ECO:0000313" key="1">
    <source>
        <dbReference type="Proteomes" id="UP000790787"/>
    </source>
</evidence>